<keyword evidence="3" id="KW-1185">Reference proteome</keyword>
<keyword evidence="1" id="KW-1133">Transmembrane helix</keyword>
<protein>
    <submittedName>
        <fullName evidence="2">Uncharacterized protein</fullName>
    </submittedName>
</protein>
<feature type="transmembrane region" description="Helical" evidence="1">
    <location>
        <begin position="45"/>
        <end position="63"/>
    </location>
</feature>
<name>A0A8J6C666_ELECQ</name>
<dbReference type="AlphaFoldDB" id="A0A8J6C666"/>
<keyword evidence="1" id="KW-0812">Transmembrane</keyword>
<organism evidence="2 3">
    <name type="scientific">Eleutherodactylus coqui</name>
    <name type="common">Puerto Rican coqui</name>
    <dbReference type="NCBI Taxonomy" id="57060"/>
    <lineage>
        <taxon>Eukaryota</taxon>
        <taxon>Metazoa</taxon>
        <taxon>Chordata</taxon>
        <taxon>Craniata</taxon>
        <taxon>Vertebrata</taxon>
        <taxon>Euteleostomi</taxon>
        <taxon>Amphibia</taxon>
        <taxon>Batrachia</taxon>
        <taxon>Anura</taxon>
        <taxon>Neobatrachia</taxon>
        <taxon>Hyloidea</taxon>
        <taxon>Eleutherodactylidae</taxon>
        <taxon>Eleutherodactylinae</taxon>
        <taxon>Eleutherodactylus</taxon>
        <taxon>Eleutherodactylus</taxon>
    </lineage>
</organism>
<dbReference type="EMBL" id="WNTK01004489">
    <property type="protein sequence ID" value="KAG9464407.1"/>
    <property type="molecule type" value="Genomic_DNA"/>
</dbReference>
<dbReference type="Proteomes" id="UP000770717">
    <property type="component" value="Unassembled WGS sequence"/>
</dbReference>
<evidence type="ECO:0000313" key="2">
    <source>
        <dbReference type="EMBL" id="KAG9464407.1"/>
    </source>
</evidence>
<sequence length="81" mass="9428">MECNCWVWEPRISPKLKMTRSNFGGQEKDETTWTDTKINGRGGHYIWAVLLYIGVCVGGNYQLPDYLYLSDLMFHISRIPL</sequence>
<gene>
    <name evidence="2" type="ORF">GDO78_019985</name>
</gene>
<comment type="caution">
    <text evidence="2">The sequence shown here is derived from an EMBL/GenBank/DDBJ whole genome shotgun (WGS) entry which is preliminary data.</text>
</comment>
<evidence type="ECO:0000313" key="3">
    <source>
        <dbReference type="Proteomes" id="UP000770717"/>
    </source>
</evidence>
<accession>A0A8J6C666</accession>
<reference evidence="2" key="1">
    <citation type="thesis" date="2020" institute="ProQuest LLC" country="789 East Eisenhower Parkway, Ann Arbor, MI, USA">
        <title>Comparative Genomics and Chromosome Evolution.</title>
        <authorList>
            <person name="Mudd A.B."/>
        </authorList>
    </citation>
    <scope>NUCLEOTIDE SEQUENCE</scope>
    <source>
        <strain evidence="2">HN-11 Male</strain>
        <tissue evidence="2">Kidney and liver</tissue>
    </source>
</reference>
<keyword evidence="1" id="KW-0472">Membrane</keyword>
<evidence type="ECO:0000256" key="1">
    <source>
        <dbReference type="SAM" id="Phobius"/>
    </source>
</evidence>
<proteinExistence type="predicted"/>